<dbReference type="PANTHER" id="PTHR43312">
    <property type="entry name" value="D-THREO-ALDOSE 1-DEHYDROGENASE"/>
    <property type="match status" value="1"/>
</dbReference>
<dbReference type="Proteomes" id="UP000252255">
    <property type="component" value="Unassembled WGS sequence"/>
</dbReference>
<dbReference type="PANTHER" id="PTHR43312:SF1">
    <property type="entry name" value="NADP-DEPENDENT OXIDOREDUCTASE DOMAIN-CONTAINING PROTEIN"/>
    <property type="match status" value="1"/>
</dbReference>
<dbReference type="PRINTS" id="PR00069">
    <property type="entry name" value="ALDKETRDTASE"/>
</dbReference>
<reference evidence="2 3" key="1">
    <citation type="submission" date="2014-07" db="EMBL/GenBank/DDBJ databases">
        <title>Draft genome sequence of Thalassospira profundimaris PR54-5.</title>
        <authorList>
            <person name="Lai Q."/>
            <person name="Shao Z."/>
        </authorList>
    </citation>
    <scope>NUCLEOTIDE SEQUENCE [LARGE SCALE GENOMIC DNA]</scope>
    <source>
        <strain evidence="2 3">PR54-5</strain>
    </source>
</reference>
<dbReference type="AlphaFoldDB" id="A0A367X5X4"/>
<organism evidence="2 3">
    <name type="scientific">Thalassospira profundimaris</name>
    <dbReference type="NCBI Taxonomy" id="502049"/>
    <lineage>
        <taxon>Bacteria</taxon>
        <taxon>Pseudomonadati</taxon>
        <taxon>Pseudomonadota</taxon>
        <taxon>Alphaproteobacteria</taxon>
        <taxon>Rhodospirillales</taxon>
        <taxon>Thalassospiraceae</taxon>
        <taxon>Thalassospira</taxon>
    </lineage>
</organism>
<dbReference type="Gene3D" id="3.20.20.100">
    <property type="entry name" value="NADP-dependent oxidoreductase domain"/>
    <property type="match status" value="1"/>
</dbReference>
<name>A0A367X5X4_9PROT</name>
<dbReference type="Pfam" id="PF00248">
    <property type="entry name" value="Aldo_ket_red"/>
    <property type="match status" value="1"/>
</dbReference>
<feature type="domain" description="NADP-dependent oxidoreductase" evidence="1">
    <location>
        <begin position="16"/>
        <end position="317"/>
    </location>
</feature>
<dbReference type="InterPro" id="IPR020471">
    <property type="entry name" value="AKR"/>
</dbReference>
<evidence type="ECO:0000313" key="3">
    <source>
        <dbReference type="Proteomes" id="UP000252255"/>
    </source>
</evidence>
<dbReference type="RefSeq" id="WP_114096355.1">
    <property type="nucleotide sequence ID" value="NZ_JPWI01000001.1"/>
</dbReference>
<dbReference type="SUPFAM" id="SSF51430">
    <property type="entry name" value="NAD(P)-linked oxidoreductase"/>
    <property type="match status" value="1"/>
</dbReference>
<gene>
    <name evidence="2" type="ORF">TH30_01740</name>
</gene>
<evidence type="ECO:0000313" key="2">
    <source>
        <dbReference type="EMBL" id="RCK49078.1"/>
    </source>
</evidence>
<comment type="caution">
    <text evidence="2">The sequence shown here is derived from an EMBL/GenBank/DDBJ whole genome shotgun (WGS) entry which is preliminary data.</text>
</comment>
<dbReference type="GO" id="GO:0016491">
    <property type="term" value="F:oxidoreductase activity"/>
    <property type="evidence" value="ECO:0007669"/>
    <property type="project" value="InterPro"/>
</dbReference>
<dbReference type="InterPro" id="IPR036812">
    <property type="entry name" value="NAD(P)_OxRdtase_dom_sf"/>
</dbReference>
<accession>A0A367X5X4</accession>
<proteinExistence type="predicted"/>
<sequence length="328" mass="35966">MNYRKFGKTGRTVSEVGFGAWAIGGAWGDVSEADARAALHAALDNGTTFIDTADVYGDGRSEKIIADVMKERGGERPFIATKAGRRLDPHVSEGYNKQNLTSFVERSLKNLATDCLDLVQLHCPPTEVFYRPDVFEVMEEMVTAGKIRNYGVSVEKVEEGLKAIEYPGVASVQIIYNIFRQRPSGLFFREAKAKNVGVIVRVPLASGLLTGKMTKETAFAADDHRAFNRNGEAFDKGETFAGVPFDVALEAIEEIRRLVPDNITMAQFALRWILMEESVGVVIPGAKNAAQAAANAAASDVAPLSPEVIGELRKIYEQRIAPHVHHLW</sequence>
<protein>
    <submittedName>
        <fullName evidence="2">Aldo/keto reductase</fullName>
    </submittedName>
</protein>
<evidence type="ECO:0000259" key="1">
    <source>
        <dbReference type="Pfam" id="PF00248"/>
    </source>
</evidence>
<dbReference type="InterPro" id="IPR053135">
    <property type="entry name" value="AKR2_Oxidoreductase"/>
</dbReference>
<dbReference type="CDD" id="cd19086">
    <property type="entry name" value="AKR_AKR11C1"/>
    <property type="match status" value="1"/>
</dbReference>
<dbReference type="EMBL" id="JPWI01000001">
    <property type="protein sequence ID" value="RCK49078.1"/>
    <property type="molecule type" value="Genomic_DNA"/>
</dbReference>
<dbReference type="InterPro" id="IPR023210">
    <property type="entry name" value="NADP_OxRdtase_dom"/>
</dbReference>
<dbReference type="OrthoDB" id="9773828at2"/>